<dbReference type="GO" id="GO:0032784">
    <property type="term" value="P:regulation of DNA-templated transcription elongation"/>
    <property type="evidence" value="ECO:0007669"/>
    <property type="project" value="UniProtKB-UniRule"/>
</dbReference>
<keyword evidence="12" id="KW-0251">Elongation factor</keyword>
<dbReference type="GeneID" id="93530162"/>
<dbReference type="InterPro" id="IPR001437">
    <property type="entry name" value="Tscrpt_elong_fac_GreA/B_C"/>
</dbReference>
<dbReference type="Proteomes" id="UP001164481">
    <property type="component" value="Chromosome"/>
</dbReference>
<dbReference type="PIRSF" id="PIRSF006092">
    <property type="entry name" value="GreA_GreB"/>
    <property type="match status" value="1"/>
</dbReference>
<reference evidence="13" key="4">
    <citation type="submission" date="2022-11" db="EMBL/GenBank/DDBJ databases">
        <title>complete genomes of mycoplasma synoviae ZX313 strain and SD2 strain.</title>
        <authorList>
            <person name="Zhong Q."/>
        </authorList>
    </citation>
    <scope>NUCLEOTIDE SEQUENCE</scope>
    <source>
        <strain evidence="13">SD2</strain>
    </source>
</reference>
<dbReference type="EMBL" id="LS991953">
    <property type="protein sequence ID" value="SYV93083.1"/>
    <property type="molecule type" value="Genomic_DNA"/>
</dbReference>
<comment type="similarity">
    <text evidence="1 8 9">Belongs to the GreA/GreB family.</text>
</comment>
<comment type="function">
    <text evidence="6 8 9">Necessary for efficient RNA polymerase transcription elongation past template-encoded arresting sites. The arresting sites in DNA have the property of trapping a certain fraction of elongating RNA polymerases that pass through, resulting in locked ternary complexes. Cleavage of the nascent transcript by cleavage factors such as GreA or GreB allows the resumption of elongation from the new 3'terminus. GreA releases sequences of 2 to 3 nucleotides.</text>
</comment>
<evidence type="ECO:0000256" key="4">
    <source>
        <dbReference type="ARBA" id="ARBA00023125"/>
    </source>
</evidence>
<accession>A0A3B0PUC1</accession>
<keyword evidence="3 8" id="KW-0805">Transcription regulation</keyword>
<evidence type="ECO:0000256" key="6">
    <source>
        <dbReference type="ARBA" id="ARBA00024916"/>
    </source>
</evidence>
<dbReference type="EMBL" id="CP107525">
    <property type="protein sequence ID" value="UZW64151.1"/>
    <property type="molecule type" value="Genomic_DNA"/>
</dbReference>
<evidence type="ECO:0000313" key="13">
    <source>
        <dbReference type="EMBL" id="UZW64151.1"/>
    </source>
</evidence>
<dbReference type="RefSeq" id="WP_011283522.1">
    <property type="nucleotide sequence ID" value="NZ_CP034544.1"/>
</dbReference>
<dbReference type="InterPro" id="IPR036805">
    <property type="entry name" value="Tscrpt_elong_fac_GreA/B_N_sf"/>
</dbReference>
<keyword evidence="4 8" id="KW-0238">DNA-binding</keyword>
<evidence type="ECO:0000256" key="7">
    <source>
        <dbReference type="ARBA" id="ARBA00030776"/>
    </source>
</evidence>
<evidence type="ECO:0000259" key="11">
    <source>
        <dbReference type="Pfam" id="PF03449"/>
    </source>
</evidence>
<dbReference type="HAMAP" id="MF_00105">
    <property type="entry name" value="GreA_GreB"/>
    <property type="match status" value="1"/>
</dbReference>
<dbReference type="InterPro" id="IPR028624">
    <property type="entry name" value="Tscrpt_elong_fac_GreA/B"/>
</dbReference>
<dbReference type="Gene3D" id="3.10.50.30">
    <property type="entry name" value="Transcription elongation factor, GreA/GreB, C-terminal domain"/>
    <property type="match status" value="1"/>
</dbReference>
<dbReference type="SUPFAM" id="SSF54534">
    <property type="entry name" value="FKBP-like"/>
    <property type="match status" value="1"/>
</dbReference>
<dbReference type="FunFam" id="1.10.287.180:FF:000001">
    <property type="entry name" value="Transcription elongation factor GreA"/>
    <property type="match status" value="1"/>
</dbReference>
<keyword evidence="5 8" id="KW-0804">Transcription</keyword>
<dbReference type="SUPFAM" id="SSF46557">
    <property type="entry name" value="GreA transcript cleavage protein, N-terminal domain"/>
    <property type="match status" value="1"/>
</dbReference>
<dbReference type="InterPro" id="IPR022691">
    <property type="entry name" value="Tscrpt_elong_fac_GreA/B_N"/>
</dbReference>
<dbReference type="PANTHER" id="PTHR30437">
    <property type="entry name" value="TRANSCRIPTION ELONGATION FACTOR GREA"/>
    <property type="match status" value="1"/>
</dbReference>
<dbReference type="InterPro" id="IPR036953">
    <property type="entry name" value="GreA/GreB_C_sf"/>
</dbReference>
<dbReference type="Gene3D" id="1.10.287.180">
    <property type="entry name" value="Transcription elongation factor, GreA/GreB, N-terminal domain"/>
    <property type="match status" value="1"/>
</dbReference>
<dbReference type="GO" id="GO:0006354">
    <property type="term" value="P:DNA-templated transcription elongation"/>
    <property type="evidence" value="ECO:0007669"/>
    <property type="project" value="TreeGrafter"/>
</dbReference>
<evidence type="ECO:0000256" key="1">
    <source>
        <dbReference type="ARBA" id="ARBA00008213"/>
    </source>
</evidence>
<reference evidence="12" key="1">
    <citation type="submission" date="2018-06" db="EMBL/GenBank/DDBJ databases">
        <authorList>
            <consortium name="Pathogen Informatics"/>
            <person name="Doyle S."/>
        </authorList>
    </citation>
    <scope>NUCLEOTIDE SEQUENCE</scope>
    <source>
        <strain evidence="12">NCTC10124</strain>
    </source>
</reference>
<name>A0A3B0PUC1_MYCSY</name>
<evidence type="ECO:0000313" key="14">
    <source>
        <dbReference type="Proteomes" id="UP000259328"/>
    </source>
</evidence>
<feature type="domain" description="Transcription elongation factor GreA/GreB C-terminal" evidence="10">
    <location>
        <begin position="81"/>
        <end position="154"/>
    </location>
</feature>
<reference evidence="13" key="3">
    <citation type="submission" date="2022-10" db="EMBL/GenBank/DDBJ databases">
        <authorList>
            <person name="Wei X."/>
        </authorList>
    </citation>
    <scope>NUCLEOTIDE SEQUENCE</scope>
    <source>
        <strain evidence="13">SD2</strain>
    </source>
</reference>
<dbReference type="NCBIfam" id="NF001263">
    <property type="entry name" value="PRK00226.1-4"/>
    <property type="match status" value="1"/>
</dbReference>
<protein>
    <recommendedName>
        <fullName evidence="2 8">Transcription elongation factor GreA</fullName>
    </recommendedName>
    <alternativeName>
        <fullName evidence="7 8">Transcript cleavage factor GreA</fullName>
    </alternativeName>
</protein>
<dbReference type="GO" id="GO:0003746">
    <property type="term" value="F:translation elongation factor activity"/>
    <property type="evidence" value="ECO:0007669"/>
    <property type="project" value="UniProtKB-KW"/>
</dbReference>
<dbReference type="InterPro" id="IPR006359">
    <property type="entry name" value="Tscrpt_elong_fac_GreA"/>
</dbReference>
<dbReference type="PANTHER" id="PTHR30437:SF4">
    <property type="entry name" value="TRANSCRIPTION ELONGATION FACTOR GREA"/>
    <property type="match status" value="1"/>
</dbReference>
<feature type="domain" description="Transcription elongation factor GreA/GreB N-terminal" evidence="11">
    <location>
        <begin position="7"/>
        <end position="75"/>
    </location>
</feature>
<evidence type="ECO:0000259" key="10">
    <source>
        <dbReference type="Pfam" id="PF01272"/>
    </source>
</evidence>
<dbReference type="NCBIfam" id="TIGR01462">
    <property type="entry name" value="greA"/>
    <property type="match status" value="1"/>
</dbReference>
<evidence type="ECO:0000256" key="5">
    <source>
        <dbReference type="ARBA" id="ARBA00023163"/>
    </source>
</evidence>
<evidence type="ECO:0000256" key="2">
    <source>
        <dbReference type="ARBA" id="ARBA00013729"/>
    </source>
</evidence>
<proteinExistence type="inferred from homology"/>
<dbReference type="Pfam" id="PF03449">
    <property type="entry name" value="GreA_GreB_N"/>
    <property type="match status" value="1"/>
</dbReference>
<dbReference type="GO" id="GO:0003677">
    <property type="term" value="F:DNA binding"/>
    <property type="evidence" value="ECO:0007669"/>
    <property type="project" value="UniProtKB-UniRule"/>
</dbReference>
<gene>
    <name evidence="8 12" type="primary">greA</name>
    <name evidence="12" type="ORF">NCTC10124_00812</name>
    <name evidence="13" type="ORF">OIE46_02070</name>
</gene>
<dbReference type="AlphaFoldDB" id="A0A3B0PUC1"/>
<reference evidence="14" key="2">
    <citation type="submission" date="2018-06" db="EMBL/GenBank/DDBJ databases">
        <authorList>
            <consortium name="Pathogen Informatics"/>
        </authorList>
    </citation>
    <scope>NUCLEOTIDE SEQUENCE [LARGE SCALE GENOMIC DNA]</scope>
    <source>
        <strain evidence="14">NCTC10124</strain>
    </source>
</reference>
<evidence type="ECO:0000256" key="3">
    <source>
        <dbReference type="ARBA" id="ARBA00023015"/>
    </source>
</evidence>
<dbReference type="Proteomes" id="UP000259328">
    <property type="component" value="Chromosome"/>
</dbReference>
<evidence type="ECO:0000256" key="9">
    <source>
        <dbReference type="RuleBase" id="RU000556"/>
    </source>
</evidence>
<keyword evidence="12" id="KW-0648">Protein biosynthesis</keyword>
<evidence type="ECO:0000256" key="8">
    <source>
        <dbReference type="HAMAP-Rule" id="MF_00105"/>
    </source>
</evidence>
<organism evidence="12 14">
    <name type="scientific">Mycoplasmopsis synoviae</name>
    <name type="common">Mycoplasma synoviae</name>
    <dbReference type="NCBI Taxonomy" id="2109"/>
    <lineage>
        <taxon>Bacteria</taxon>
        <taxon>Bacillati</taxon>
        <taxon>Mycoplasmatota</taxon>
        <taxon>Mycoplasmoidales</taxon>
        <taxon>Metamycoplasmataceae</taxon>
        <taxon>Mycoplasmopsis</taxon>
    </lineage>
</organism>
<sequence length="157" mass="17916">MEQEKIFLSQETLDKYKKEYEKLVKVDRVEIQNALKEARAQGDLSENAEYDVARDKQAVVEARILELEGILDKAQLIKHKDENTISIGSKVTFLDLSTNKEDEVTIMGIHDADPFNKKISNYSPLATAMMSKKEGDTVEVEGLEKYEIKIISVHNRD</sequence>
<evidence type="ECO:0000313" key="12">
    <source>
        <dbReference type="EMBL" id="SYV93083.1"/>
    </source>
</evidence>
<dbReference type="OMA" id="TWLTQEA"/>
<dbReference type="Pfam" id="PF01272">
    <property type="entry name" value="GreA_GreB"/>
    <property type="match status" value="1"/>
</dbReference>
<dbReference type="InterPro" id="IPR023459">
    <property type="entry name" value="Tscrpt_elong_fac_GreA/B_fam"/>
</dbReference>
<dbReference type="GO" id="GO:0070063">
    <property type="term" value="F:RNA polymerase binding"/>
    <property type="evidence" value="ECO:0007669"/>
    <property type="project" value="InterPro"/>
</dbReference>